<evidence type="ECO:0000259" key="3">
    <source>
        <dbReference type="Pfam" id="PF11716"/>
    </source>
</evidence>
<sequence>MTRPHSTAIHHQIVVNAPIERAFKVFTARFGDFKPREHNLLGVPIAETVFECHAGGHIYDRGVDGSVCKWARVLICEPPDRVVFTWDIGPTWTPESDLSKTSEVEVRFTAESTETTRVDLEHRHLDRHGPGWESVADGVNGTAGWPLYLDRYAGLFGVLDLGVHPMSADGDGEATLMDMARAERAELTKFLATLTPQQWATPSLCDGWSVKDVVAHMFSYEELNALGLLKRFVKGRVVRANEVGVRELSALTPPELLEFAGRHLQPRGLTAGFGGMVALVDGMIHHQDIRRPLGLPRAIAPGRLVRVLQLVPKNPRLGARPRIKGLRLRATDVDWAHGSGPEVTGPGEALLMAMAGRPAAVADLDGPGQRTLAQRLN</sequence>
<evidence type="ECO:0000259" key="2">
    <source>
        <dbReference type="Pfam" id="PF08327"/>
    </source>
</evidence>
<name>A0A498Q0E1_9MYCO</name>
<dbReference type="CDD" id="cd08891">
    <property type="entry name" value="SRPBCC_CalC"/>
    <property type="match status" value="1"/>
</dbReference>
<evidence type="ECO:0000256" key="1">
    <source>
        <dbReference type="ARBA" id="ARBA00006817"/>
    </source>
</evidence>
<reference evidence="4 5" key="1">
    <citation type="submission" date="2018-09" db="EMBL/GenBank/DDBJ databases">
        <authorList>
            <person name="Tagini F."/>
        </authorList>
    </citation>
    <scope>NUCLEOTIDE SEQUENCE [LARGE SCALE GENOMIC DNA]</scope>
    <source>
        <strain evidence="4 5">MK136</strain>
    </source>
</reference>
<evidence type="ECO:0000313" key="5">
    <source>
        <dbReference type="Proteomes" id="UP000273307"/>
    </source>
</evidence>
<dbReference type="NCBIfam" id="TIGR03083">
    <property type="entry name" value="maleylpyruvate isomerase family mycothiol-dependent enzyme"/>
    <property type="match status" value="1"/>
</dbReference>
<comment type="similarity">
    <text evidence="1">Belongs to the AHA1 family.</text>
</comment>
<dbReference type="Proteomes" id="UP000273307">
    <property type="component" value="Unassembled WGS sequence"/>
</dbReference>
<gene>
    <name evidence="4" type="ORF">LAUMK136_03068</name>
</gene>
<dbReference type="Pfam" id="PF08327">
    <property type="entry name" value="AHSA1"/>
    <property type="match status" value="1"/>
</dbReference>
<dbReference type="InterPro" id="IPR024344">
    <property type="entry name" value="MDMPI_metal-binding"/>
</dbReference>
<dbReference type="Gene3D" id="3.30.530.20">
    <property type="match status" value="1"/>
</dbReference>
<keyword evidence="5" id="KW-1185">Reference proteome</keyword>
<dbReference type="SUPFAM" id="SSF55961">
    <property type="entry name" value="Bet v1-like"/>
    <property type="match status" value="1"/>
</dbReference>
<dbReference type="InterPro" id="IPR034660">
    <property type="entry name" value="DinB/YfiT-like"/>
</dbReference>
<dbReference type="AlphaFoldDB" id="A0A498Q0E1"/>
<dbReference type="SUPFAM" id="SSF109854">
    <property type="entry name" value="DinB/YfiT-like putative metalloenzymes"/>
    <property type="match status" value="1"/>
</dbReference>
<dbReference type="EMBL" id="UPHP01000072">
    <property type="protein sequence ID" value="VBA39578.1"/>
    <property type="molecule type" value="Genomic_DNA"/>
</dbReference>
<protein>
    <submittedName>
        <fullName evidence="4">Uncharacterized protein</fullName>
    </submittedName>
</protein>
<evidence type="ECO:0000313" key="4">
    <source>
        <dbReference type="EMBL" id="VBA39578.1"/>
    </source>
</evidence>
<feature type="domain" description="Mycothiol-dependent maleylpyruvate isomerase metal-binding" evidence="3">
    <location>
        <begin position="181"/>
        <end position="259"/>
    </location>
</feature>
<dbReference type="Gene3D" id="1.20.120.450">
    <property type="entry name" value="dinb family like domain"/>
    <property type="match status" value="1"/>
</dbReference>
<organism evidence="4 5">
    <name type="scientific">Mycobacterium attenuatum</name>
    <dbReference type="NCBI Taxonomy" id="2341086"/>
    <lineage>
        <taxon>Bacteria</taxon>
        <taxon>Bacillati</taxon>
        <taxon>Actinomycetota</taxon>
        <taxon>Actinomycetes</taxon>
        <taxon>Mycobacteriales</taxon>
        <taxon>Mycobacteriaceae</taxon>
        <taxon>Mycobacterium</taxon>
    </lineage>
</organism>
<feature type="domain" description="Activator of Hsp90 ATPase homologue 1/2-like C-terminal" evidence="2">
    <location>
        <begin position="16"/>
        <end position="151"/>
    </location>
</feature>
<dbReference type="InterPro" id="IPR017517">
    <property type="entry name" value="Maleyloyr_isom"/>
</dbReference>
<dbReference type="InterPro" id="IPR023393">
    <property type="entry name" value="START-like_dom_sf"/>
</dbReference>
<proteinExistence type="inferred from homology"/>
<dbReference type="InterPro" id="IPR013538">
    <property type="entry name" value="ASHA1/2-like_C"/>
</dbReference>
<accession>A0A498Q0E1</accession>
<dbReference type="Pfam" id="PF11716">
    <property type="entry name" value="MDMPI_N"/>
    <property type="match status" value="1"/>
</dbReference>
<dbReference type="GO" id="GO:0046872">
    <property type="term" value="F:metal ion binding"/>
    <property type="evidence" value="ECO:0007669"/>
    <property type="project" value="InterPro"/>
</dbReference>